<dbReference type="CDD" id="cd03801">
    <property type="entry name" value="GT4_PimA-like"/>
    <property type="match status" value="1"/>
</dbReference>
<accession>A0ABR6W951</accession>
<evidence type="ECO:0000313" key="2">
    <source>
        <dbReference type="EMBL" id="MBC3793037.1"/>
    </source>
</evidence>
<protein>
    <submittedName>
        <fullName evidence="2">Glycosyltransferase involved in cell wall biosynthesis</fullName>
    </submittedName>
</protein>
<dbReference type="InterPro" id="IPR001296">
    <property type="entry name" value="Glyco_trans_1"/>
</dbReference>
<dbReference type="EMBL" id="VFIA01000022">
    <property type="protein sequence ID" value="MBC3793037.1"/>
    <property type="molecule type" value="Genomic_DNA"/>
</dbReference>
<name>A0ABR6W951_9BACT</name>
<keyword evidence="3" id="KW-1185">Reference proteome</keyword>
<evidence type="ECO:0000313" key="3">
    <source>
        <dbReference type="Proteomes" id="UP000700732"/>
    </source>
</evidence>
<dbReference type="RefSeq" id="WP_186738826.1">
    <property type="nucleotide sequence ID" value="NZ_VFIA01000022.1"/>
</dbReference>
<organism evidence="2 3">
    <name type="scientific">Spirosoma utsteinense</name>
    <dbReference type="NCBI Taxonomy" id="2585773"/>
    <lineage>
        <taxon>Bacteria</taxon>
        <taxon>Pseudomonadati</taxon>
        <taxon>Bacteroidota</taxon>
        <taxon>Cytophagia</taxon>
        <taxon>Cytophagales</taxon>
        <taxon>Cytophagaceae</taxon>
        <taxon>Spirosoma</taxon>
    </lineage>
</organism>
<dbReference type="PANTHER" id="PTHR45947">
    <property type="entry name" value="SULFOQUINOVOSYL TRANSFERASE SQD2"/>
    <property type="match status" value="1"/>
</dbReference>
<dbReference type="Gene3D" id="3.40.50.2000">
    <property type="entry name" value="Glycogen Phosphorylase B"/>
    <property type="match status" value="2"/>
</dbReference>
<dbReference type="InterPro" id="IPR050194">
    <property type="entry name" value="Glycosyltransferase_grp1"/>
</dbReference>
<proteinExistence type="predicted"/>
<sequence length="399" mass="46176">MKVLWLTQLPYTQLPNTKNPKGHPVPWITSLAKELSKKVDLTIISNNSKLEKDEEVYIDGVRYLFIKLHRASINLLTANRLNSSIVRKHLEREILEHDIMHIHGSEGMYQQACWDLAIPTVLSVQGIIDQYYPHLQEHLSNRRILWKIIQNTEQRYLSKMNNFMCRTDWDKGWVRKISPESKIHHCWESLREEFFNYDINPVNNNSVIYIGGCDYIKGYREALKSFNTALESAPDMNMIFITSGGLKDRKTILKFIKNQTLDNLNEHNLIFINRLSPIELIEQYKNCFCLLHPSYIDNSPNTICEAQALGLPVIASNVGGVSSLIKHQETGILSSLKTEELARSIATLYFDKNKQEYLSTRAKLESRSRHNIFSVVNKTLNIYENIINTQSKLAPVYSH</sequence>
<dbReference type="Proteomes" id="UP000700732">
    <property type="component" value="Unassembled WGS sequence"/>
</dbReference>
<comment type="caution">
    <text evidence="2">The sequence shown here is derived from an EMBL/GenBank/DDBJ whole genome shotgun (WGS) entry which is preliminary data.</text>
</comment>
<dbReference type="SUPFAM" id="SSF53756">
    <property type="entry name" value="UDP-Glycosyltransferase/glycogen phosphorylase"/>
    <property type="match status" value="1"/>
</dbReference>
<reference evidence="2 3" key="1">
    <citation type="submission" date="2019-06" db="EMBL/GenBank/DDBJ databases">
        <title>Spirosoma utsteinense sp. nov. isolated from Antarctic ice-free soils.</title>
        <authorList>
            <person name="Tahon G."/>
        </authorList>
    </citation>
    <scope>NUCLEOTIDE SEQUENCE [LARGE SCALE GENOMIC DNA]</scope>
    <source>
        <strain evidence="2 3">LMG 31447</strain>
    </source>
</reference>
<evidence type="ECO:0000259" key="1">
    <source>
        <dbReference type="Pfam" id="PF00534"/>
    </source>
</evidence>
<feature type="domain" description="Glycosyl transferase family 1" evidence="1">
    <location>
        <begin position="201"/>
        <end position="363"/>
    </location>
</feature>
<dbReference type="PANTHER" id="PTHR45947:SF3">
    <property type="entry name" value="SULFOQUINOVOSYL TRANSFERASE SQD2"/>
    <property type="match status" value="1"/>
</dbReference>
<dbReference type="Pfam" id="PF00534">
    <property type="entry name" value="Glycos_transf_1"/>
    <property type="match status" value="1"/>
</dbReference>
<gene>
    <name evidence="2" type="ORF">FH603_3553</name>
</gene>